<evidence type="ECO:0000256" key="1">
    <source>
        <dbReference type="ARBA" id="ARBA00022729"/>
    </source>
</evidence>
<feature type="domain" description="Phospholipase D N-terminal" evidence="3">
    <location>
        <begin position="49"/>
        <end position="138"/>
    </location>
</feature>
<gene>
    <name evidence="4" type="primary">phoD</name>
    <name evidence="4" type="ORF">PAUR_a2515</name>
</gene>
<keyword evidence="5" id="KW-1185">Reference proteome</keyword>
<dbReference type="Gene3D" id="3.60.21.70">
    <property type="entry name" value="PhoD-like phosphatase"/>
    <property type="match status" value="1"/>
</dbReference>
<dbReference type="Pfam" id="PF16655">
    <property type="entry name" value="PhoD_N"/>
    <property type="match status" value="1"/>
</dbReference>
<evidence type="ECO:0000259" key="3">
    <source>
        <dbReference type="Pfam" id="PF16655"/>
    </source>
</evidence>
<dbReference type="PROSITE" id="PS51318">
    <property type="entry name" value="TAT"/>
    <property type="match status" value="1"/>
</dbReference>
<dbReference type="InterPro" id="IPR018946">
    <property type="entry name" value="PhoD-like_MPP"/>
</dbReference>
<dbReference type="Proteomes" id="UP000615755">
    <property type="component" value="Unassembled WGS sequence"/>
</dbReference>
<dbReference type="InterPro" id="IPR038607">
    <property type="entry name" value="PhoD-like_sf"/>
</dbReference>
<dbReference type="Pfam" id="PF09423">
    <property type="entry name" value="PhoD"/>
    <property type="match status" value="1"/>
</dbReference>
<organism evidence="4 5">
    <name type="scientific">Pseudoalteromonas aurantia 208</name>
    <dbReference type="NCBI Taxonomy" id="1314867"/>
    <lineage>
        <taxon>Bacteria</taxon>
        <taxon>Pseudomonadati</taxon>
        <taxon>Pseudomonadota</taxon>
        <taxon>Gammaproteobacteria</taxon>
        <taxon>Alteromonadales</taxon>
        <taxon>Pseudoalteromonadaceae</taxon>
        <taxon>Pseudoalteromonas</taxon>
    </lineage>
</organism>
<dbReference type="PROSITE" id="PS51257">
    <property type="entry name" value="PROKAR_LIPOPROTEIN"/>
    <property type="match status" value="1"/>
</dbReference>
<dbReference type="Gene3D" id="2.60.40.380">
    <property type="entry name" value="Purple acid phosphatase-like, N-terminal"/>
    <property type="match status" value="1"/>
</dbReference>
<dbReference type="SUPFAM" id="SSF56300">
    <property type="entry name" value="Metallo-dependent phosphatases"/>
    <property type="match status" value="1"/>
</dbReference>
<dbReference type="InterPro" id="IPR052900">
    <property type="entry name" value="Phospholipid_Metab_Enz"/>
</dbReference>
<dbReference type="InterPro" id="IPR006311">
    <property type="entry name" value="TAT_signal"/>
</dbReference>
<accession>A0ABR9EDF6</accession>
<evidence type="ECO:0000313" key="4">
    <source>
        <dbReference type="EMBL" id="MBE0368807.1"/>
    </source>
</evidence>
<protein>
    <submittedName>
        <fullName evidence="4">Alkaline phosphatase D</fullName>
    </submittedName>
</protein>
<dbReference type="RefSeq" id="WP_192508030.1">
    <property type="nucleotide sequence ID" value="NZ_AQGV01000012.1"/>
</dbReference>
<evidence type="ECO:0000259" key="2">
    <source>
        <dbReference type="Pfam" id="PF09423"/>
    </source>
</evidence>
<reference evidence="4 5" key="1">
    <citation type="submission" date="2015-03" db="EMBL/GenBank/DDBJ databases">
        <title>Genome sequence of Pseudoalteromonas aurantia.</title>
        <authorList>
            <person name="Xie B.-B."/>
            <person name="Rong J.-C."/>
            <person name="Qin Q.-L."/>
            <person name="Zhang Y.-Z."/>
        </authorList>
    </citation>
    <scope>NUCLEOTIDE SEQUENCE [LARGE SCALE GENOMIC DNA]</scope>
    <source>
        <strain evidence="4 5">208</strain>
    </source>
</reference>
<dbReference type="EMBL" id="AQGV01000012">
    <property type="protein sequence ID" value="MBE0368807.1"/>
    <property type="molecule type" value="Genomic_DNA"/>
</dbReference>
<proteinExistence type="predicted"/>
<dbReference type="PANTHER" id="PTHR43606">
    <property type="entry name" value="PHOSPHATASE, PUTATIVE (AFU_ORTHOLOGUE AFUA_6G08710)-RELATED"/>
    <property type="match status" value="1"/>
</dbReference>
<dbReference type="InterPro" id="IPR029052">
    <property type="entry name" value="Metallo-depent_PP-like"/>
</dbReference>
<evidence type="ECO:0000313" key="5">
    <source>
        <dbReference type="Proteomes" id="UP000615755"/>
    </source>
</evidence>
<keyword evidence="1" id="KW-0732">Signal</keyword>
<dbReference type="PANTHER" id="PTHR43606:SF2">
    <property type="entry name" value="ALKALINE PHOSPHATASE FAMILY PROTEIN (AFU_ORTHOLOGUE AFUA_5G03860)"/>
    <property type="match status" value="1"/>
</dbReference>
<name>A0ABR9EDF6_9GAMM</name>
<dbReference type="InterPro" id="IPR032093">
    <property type="entry name" value="PhoD_N"/>
</dbReference>
<sequence length="571" mass="63353">MGTLSRRDFMKSALLGMGATTVALSLVGCGSSHDKASLASNEVEIDFKHGVASGDPLADSIILWTRVTPEGDPNHINLTLQVSEEDEFTVAAMSQSVVALKNSDYTVKVDLAGLKANTRYYYRFVTDGTVSPIGQCKTLPQSDVSHVKFAVLSCANYPAGYFHAYAHAATMNDLDAVLHLGDYIYEYGMGEYATEHAEALGRALDDDNSDEVITLEEYRKRYAKYRTDDGLQALHQKAPFIAVWDDHEICNDTYTTGAENHNAGEGEFSERKLAALQAYYEWMPVRPYVIDQTEALYRKFEFGDLVSLYMLDTRNEARAKSLEYRDYLDTTSGAMDFASFQADLVTPKQQLLGTKQLTWLTDSMKTSNAKWQVLGQQVLMTKMMMPAELLTALANPSTSMAEQLLALAQIKGRAKEGDPSLTEQELTRVNFVAPYNLDAWDGYPVEREVVLQTAKVANKNLVVLAGDTHNAWSGRLCNAQGDVCGYEFATPGVSSPGLEYYLKLPDEQAKQFANALQLLIDDLDFANIHQRGFMTVTFTADSVDSEWHFVSSVHEKAFTIRNSSLQQRAVG</sequence>
<dbReference type="CDD" id="cd07389">
    <property type="entry name" value="MPP_PhoD"/>
    <property type="match status" value="1"/>
</dbReference>
<dbReference type="SUPFAM" id="SSF49363">
    <property type="entry name" value="Purple acid phosphatase, N-terminal domain"/>
    <property type="match status" value="1"/>
</dbReference>
<comment type="caution">
    <text evidence="4">The sequence shown here is derived from an EMBL/GenBank/DDBJ whole genome shotgun (WGS) entry which is preliminary data.</text>
</comment>
<dbReference type="InterPro" id="IPR008963">
    <property type="entry name" value="Purple_acid_Pase-like_N"/>
</dbReference>
<feature type="domain" description="PhoD-like phosphatase metallophosphatase" evidence="2">
    <location>
        <begin position="149"/>
        <end position="547"/>
    </location>
</feature>